<dbReference type="Pfam" id="PF00512">
    <property type="entry name" value="HisKA"/>
    <property type="match status" value="1"/>
</dbReference>
<evidence type="ECO:0000259" key="17">
    <source>
        <dbReference type="PROSITE" id="PS50109"/>
    </source>
</evidence>
<feature type="domain" description="HPt" evidence="20">
    <location>
        <begin position="695"/>
        <end position="792"/>
    </location>
</feature>
<reference evidence="21 22" key="1">
    <citation type="submission" date="2023-01" db="EMBL/GenBank/DDBJ databases">
        <title>Complete genome sequence of Marinomonas pontica strain 200518_36.</title>
        <authorList>
            <person name="Ueki S."/>
            <person name="Gajardo G."/>
            <person name="Maruyama F."/>
        </authorList>
    </citation>
    <scope>NUCLEOTIDE SEQUENCE [LARGE SCALE GENOMIC DNA]</scope>
    <source>
        <strain evidence="21 22">200518_36</strain>
    </source>
</reference>
<dbReference type="InterPro" id="IPR036641">
    <property type="entry name" value="HPT_dom_sf"/>
</dbReference>
<feature type="modified residue" description="Phosphohistidine" evidence="14">
    <location>
        <position position="734"/>
    </location>
</feature>
<dbReference type="SUPFAM" id="SSF55874">
    <property type="entry name" value="ATPase domain of HSP90 chaperone/DNA topoisomerase II/histidine kinase"/>
    <property type="match status" value="1"/>
</dbReference>
<protein>
    <recommendedName>
        <fullName evidence="3">histidine kinase</fullName>
        <ecNumber evidence="3">2.7.13.3</ecNumber>
    </recommendedName>
</protein>
<dbReference type="Gene3D" id="6.10.340.10">
    <property type="match status" value="1"/>
</dbReference>
<evidence type="ECO:0000256" key="6">
    <source>
        <dbReference type="ARBA" id="ARBA00022679"/>
    </source>
</evidence>
<keyword evidence="9" id="KW-0418">Kinase</keyword>
<evidence type="ECO:0000259" key="20">
    <source>
        <dbReference type="PROSITE" id="PS50894"/>
    </source>
</evidence>
<dbReference type="PROSITE" id="PS50885">
    <property type="entry name" value="HAMP"/>
    <property type="match status" value="1"/>
</dbReference>
<evidence type="ECO:0000256" key="10">
    <source>
        <dbReference type="ARBA" id="ARBA00022840"/>
    </source>
</evidence>
<dbReference type="Pfam" id="PF00072">
    <property type="entry name" value="Response_reg"/>
    <property type="match status" value="1"/>
</dbReference>
<dbReference type="EC" id="2.7.13.3" evidence="3"/>
<evidence type="ECO:0000256" key="11">
    <source>
        <dbReference type="ARBA" id="ARBA00022989"/>
    </source>
</evidence>
<evidence type="ECO:0000256" key="5">
    <source>
        <dbReference type="ARBA" id="ARBA00022553"/>
    </source>
</evidence>
<dbReference type="InterPro" id="IPR003594">
    <property type="entry name" value="HATPase_dom"/>
</dbReference>
<dbReference type="Gene3D" id="3.40.50.2300">
    <property type="match status" value="1"/>
</dbReference>
<dbReference type="PROSITE" id="PS50894">
    <property type="entry name" value="HPT"/>
    <property type="match status" value="1"/>
</dbReference>
<keyword evidence="6" id="KW-0808">Transferase</keyword>
<dbReference type="InterPro" id="IPR003660">
    <property type="entry name" value="HAMP_dom"/>
</dbReference>
<dbReference type="PROSITE" id="PS50110">
    <property type="entry name" value="RESPONSE_REGULATORY"/>
    <property type="match status" value="1"/>
</dbReference>
<gene>
    <name evidence="21" type="ORF">MACH16_01710</name>
</gene>
<dbReference type="Proteomes" id="UP001307608">
    <property type="component" value="Chromosome"/>
</dbReference>
<dbReference type="SUPFAM" id="SSF47226">
    <property type="entry name" value="Histidine-containing phosphotransfer domain, HPT domain"/>
    <property type="match status" value="1"/>
</dbReference>
<evidence type="ECO:0000256" key="4">
    <source>
        <dbReference type="ARBA" id="ARBA00022475"/>
    </source>
</evidence>
<dbReference type="SMART" id="SM00448">
    <property type="entry name" value="REC"/>
    <property type="match status" value="1"/>
</dbReference>
<feature type="domain" description="HAMP" evidence="19">
    <location>
        <begin position="199"/>
        <end position="257"/>
    </location>
</feature>
<dbReference type="InterPro" id="IPR033414">
    <property type="entry name" value="Sensor_dom"/>
</dbReference>
<proteinExistence type="predicted"/>
<evidence type="ECO:0000256" key="15">
    <source>
        <dbReference type="PROSITE-ProRule" id="PRU00169"/>
    </source>
</evidence>
<keyword evidence="4" id="KW-1003">Cell membrane</keyword>
<dbReference type="PRINTS" id="PR00344">
    <property type="entry name" value="BCTRLSENSOR"/>
</dbReference>
<evidence type="ECO:0000256" key="2">
    <source>
        <dbReference type="ARBA" id="ARBA00004651"/>
    </source>
</evidence>
<dbReference type="Pfam" id="PF02518">
    <property type="entry name" value="HATPase_c"/>
    <property type="match status" value="1"/>
</dbReference>
<dbReference type="SUPFAM" id="SSF52172">
    <property type="entry name" value="CheY-like"/>
    <property type="match status" value="1"/>
</dbReference>
<dbReference type="CDD" id="cd16922">
    <property type="entry name" value="HATPase_EvgS-ArcB-TorS-like"/>
    <property type="match status" value="1"/>
</dbReference>
<evidence type="ECO:0000256" key="13">
    <source>
        <dbReference type="ARBA" id="ARBA00023136"/>
    </source>
</evidence>
<feature type="modified residue" description="4-aspartylphosphate" evidence="15">
    <location>
        <position position="597"/>
    </location>
</feature>
<evidence type="ECO:0000259" key="18">
    <source>
        <dbReference type="PROSITE" id="PS50110"/>
    </source>
</evidence>
<dbReference type="InterPro" id="IPR011006">
    <property type="entry name" value="CheY-like_superfamily"/>
</dbReference>
<dbReference type="SMART" id="SM00388">
    <property type="entry name" value="HisKA"/>
    <property type="match status" value="1"/>
</dbReference>
<dbReference type="CDD" id="cd17546">
    <property type="entry name" value="REC_hyHK_CKI1_RcsC-like"/>
    <property type="match status" value="1"/>
</dbReference>
<evidence type="ECO:0000256" key="16">
    <source>
        <dbReference type="SAM" id="Phobius"/>
    </source>
</evidence>
<dbReference type="InterPro" id="IPR005467">
    <property type="entry name" value="His_kinase_dom"/>
</dbReference>
<sequence>MTPQSTSSKSHIAEPAKFALIPNLLRYKQMHPLAYRIFIKLLSLSLLLALISTSIQVFNEYRRERASMQQQTDYITSSHIEGVRKGLWDLDSEQLELQLKGIMNFSNVNAVTLHSADWQDDIIVGDKSAISNNNNGTTLPIYYIDREGKPTQRLLGELTVYHDMAAIQSKLLRSAIEIALFQSLLVLINGVLLLLIVHFMVTRHLEYMARYTRSIGAGNLKTKLILPHKTPRTDSDEIDSVVNAMNDMREAILADIKQKDLIEAELRYHRDQLKEQVSRRTRRLQDAKEAAEKANLAKSQFLATMSHEIKTPLNGILGMVELLQSQPQPAQSAEKLAAIYQSGEALLEILNGLLDYARLEEGMYSPEILPFSLSELVNSTSLLFLAQAQQQHTQLNVIISDQLPDRYQGAAGALRQILSNLVSNAIKFTRNGSVTISVMPGNEQPDHSNGVLIEVEDTGMGIPDHYLAHIFERFSQADESVTRRFGGTGLGLAITAQLVRVLDGEMGVESEEGRGSVFWFYVPLLAADNQQHEPAKAIEPLRQRPPMSILLVEDTPINQAVTTELLEQDGHRVTLATDGQEALKKAAECHFDLILMDIHLPLMSGLEVASRLRQEGQTNAQTPIVALTANVLPSNVKQCHDIGIRAVIPKPFKRELLYQVMDEQLDRHYQFAIDQQANNGLLNISLVHSHLAALGKQRLQKLVTLFSSAMERGLDEMAEMNAQQDMYELADIAHRLAGDADAVGAQTLADAFRAMETHCNVGTDEDFGADIAALRPLYEATLTLLEDKLKTV</sequence>
<dbReference type="PANTHER" id="PTHR45339:SF1">
    <property type="entry name" value="HYBRID SIGNAL TRANSDUCTION HISTIDINE KINASE J"/>
    <property type="match status" value="1"/>
</dbReference>
<evidence type="ECO:0000313" key="22">
    <source>
        <dbReference type="Proteomes" id="UP001307608"/>
    </source>
</evidence>
<feature type="transmembrane region" description="Helical" evidence="16">
    <location>
        <begin position="178"/>
        <end position="201"/>
    </location>
</feature>
<comment type="subcellular location">
    <subcellularLocation>
        <location evidence="2">Cell membrane</location>
        <topology evidence="2">Multi-pass membrane protein</topology>
    </subcellularLocation>
</comment>
<organism evidence="21 22">
    <name type="scientific">Marinomonas pontica</name>
    <dbReference type="NCBI Taxonomy" id="264739"/>
    <lineage>
        <taxon>Bacteria</taxon>
        <taxon>Pseudomonadati</taxon>
        <taxon>Pseudomonadota</taxon>
        <taxon>Gammaproteobacteria</taxon>
        <taxon>Oceanospirillales</taxon>
        <taxon>Oceanospirillaceae</taxon>
        <taxon>Marinomonas</taxon>
    </lineage>
</organism>
<accession>A0ABN6WL54</accession>
<keyword evidence="10" id="KW-0067">ATP-binding</keyword>
<dbReference type="CDD" id="cd06225">
    <property type="entry name" value="HAMP"/>
    <property type="match status" value="1"/>
</dbReference>
<dbReference type="Gene3D" id="3.30.565.10">
    <property type="entry name" value="Histidine kinase-like ATPase, C-terminal domain"/>
    <property type="match status" value="1"/>
</dbReference>
<keyword evidence="8" id="KW-0547">Nucleotide-binding</keyword>
<dbReference type="InterPro" id="IPR001789">
    <property type="entry name" value="Sig_transdc_resp-reg_receiver"/>
</dbReference>
<evidence type="ECO:0000256" key="8">
    <source>
        <dbReference type="ARBA" id="ARBA00022741"/>
    </source>
</evidence>
<evidence type="ECO:0000313" key="21">
    <source>
        <dbReference type="EMBL" id="BDX01423.1"/>
    </source>
</evidence>
<keyword evidence="7 16" id="KW-0812">Transmembrane</keyword>
<evidence type="ECO:0000256" key="12">
    <source>
        <dbReference type="ARBA" id="ARBA00023012"/>
    </source>
</evidence>
<evidence type="ECO:0000256" key="9">
    <source>
        <dbReference type="ARBA" id="ARBA00022777"/>
    </source>
</evidence>
<evidence type="ECO:0000259" key="19">
    <source>
        <dbReference type="PROSITE" id="PS50885"/>
    </source>
</evidence>
<evidence type="ECO:0000256" key="3">
    <source>
        <dbReference type="ARBA" id="ARBA00012438"/>
    </source>
</evidence>
<dbReference type="SMART" id="SM00387">
    <property type="entry name" value="HATPase_c"/>
    <property type="match status" value="1"/>
</dbReference>
<evidence type="ECO:0000256" key="1">
    <source>
        <dbReference type="ARBA" id="ARBA00000085"/>
    </source>
</evidence>
<feature type="transmembrane region" description="Helical" evidence="16">
    <location>
        <begin position="33"/>
        <end position="58"/>
    </location>
</feature>
<dbReference type="InterPro" id="IPR036097">
    <property type="entry name" value="HisK_dim/P_sf"/>
</dbReference>
<dbReference type="InterPro" id="IPR008207">
    <property type="entry name" value="Sig_transdc_His_kin_Hpt_dom"/>
</dbReference>
<dbReference type="Pfam" id="PF01627">
    <property type="entry name" value="Hpt"/>
    <property type="match status" value="1"/>
</dbReference>
<dbReference type="InterPro" id="IPR003661">
    <property type="entry name" value="HisK_dim/P_dom"/>
</dbReference>
<dbReference type="EMBL" id="AP027271">
    <property type="protein sequence ID" value="BDX01423.1"/>
    <property type="molecule type" value="Genomic_DNA"/>
</dbReference>
<evidence type="ECO:0000256" key="14">
    <source>
        <dbReference type="PROSITE-ProRule" id="PRU00110"/>
    </source>
</evidence>
<feature type="domain" description="Response regulatory" evidence="18">
    <location>
        <begin position="548"/>
        <end position="665"/>
    </location>
</feature>
<dbReference type="SUPFAM" id="SSF47384">
    <property type="entry name" value="Homodimeric domain of signal transducing histidine kinase"/>
    <property type="match status" value="1"/>
</dbReference>
<dbReference type="Gene3D" id="1.10.287.130">
    <property type="match status" value="1"/>
</dbReference>
<keyword evidence="12" id="KW-0902">Two-component regulatory system</keyword>
<dbReference type="PANTHER" id="PTHR45339">
    <property type="entry name" value="HYBRID SIGNAL TRANSDUCTION HISTIDINE KINASE J"/>
    <property type="match status" value="1"/>
</dbReference>
<dbReference type="Gene3D" id="1.20.120.160">
    <property type="entry name" value="HPT domain"/>
    <property type="match status" value="1"/>
</dbReference>
<keyword evidence="5 15" id="KW-0597">Phosphoprotein</keyword>
<dbReference type="Pfam" id="PF17149">
    <property type="entry name" value="CHASE5"/>
    <property type="match status" value="1"/>
</dbReference>
<dbReference type="CDD" id="cd00082">
    <property type="entry name" value="HisKA"/>
    <property type="match status" value="1"/>
</dbReference>
<dbReference type="RefSeq" id="WP_265728256.1">
    <property type="nucleotide sequence ID" value="NZ_AP027271.1"/>
</dbReference>
<evidence type="ECO:0000256" key="7">
    <source>
        <dbReference type="ARBA" id="ARBA00022692"/>
    </source>
</evidence>
<dbReference type="InterPro" id="IPR036890">
    <property type="entry name" value="HATPase_C_sf"/>
</dbReference>
<keyword evidence="13 16" id="KW-0472">Membrane</keyword>
<keyword evidence="22" id="KW-1185">Reference proteome</keyword>
<dbReference type="InterPro" id="IPR004358">
    <property type="entry name" value="Sig_transdc_His_kin-like_C"/>
</dbReference>
<feature type="domain" description="Histidine kinase" evidence="17">
    <location>
        <begin position="304"/>
        <end position="526"/>
    </location>
</feature>
<comment type="catalytic activity">
    <reaction evidence="1">
        <text>ATP + protein L-histidine = ADP + protein N-phospho-L-histidine.</text>
        <dbReference type="EC" id="2.7.13.3"/>
    </reaction>
</comment>
<name>A0ABN6WL54_9GAMM</name>
<keyword evidence="11 16" id="KW-1133">Transmembrane helix</keyword>
<dbReference type="PROSITE" id="PS50109">
    <property type="entry name" value="HIS_KIN"/>
    <property type="match status" value="1"/>
</dbReference>